<name>A0A9W6T2T8_AMBMO</name>
<sequence length="69" mass="7920">MFEGGLEVKDKKNGSIYLVPSFQTCHLSRFYNVKFEIECGLDTDGKLRKKLNDIKDGRRMLVSLPIDIV</sequence>
<evidence type="ECO:0000259" key="1">
    <source>
        <dbReference type="Pfam" id="PF04426"/>
    </source>
</evidence>
<dbReference type="AlphaFoldDB" id="A0A9W6T2T8"/>
<comment type="caution">
    <text evidence="2">The sequence shown here is derived from an EMBL/GenBank/DDBJ whole genome shotgun (WGS) entry which is preliminary data.</text>
</comment>
<feature type="domain" description="Bul1 C-terminal" evidence="1">
    <location>
        <begin position="18"/>
        <end position="38"/>
    </location>
</feature>
<protein>
    <submittedName>
        <fullName evidence="2">Unnamed protein product</fullName>
    </submittedName>
</protein>
<organism evidence="2 3">
    <name type="scientific">Ambrosiozyma monospora</name>
    <name type="common">Yeast</name>
    <name type="synonym">Endomycopsis monosporus</name>
    <dbReference type="NCBI Taxonomy" id="43982"/>
    <lineage>
        <taxon>Eukaryota</taxon>
        <taxon>Fungi</taxon>
        <taxon>Dikarya</taxon>
        <taxon>Ascomycota</taxon>
        <taxon>Saccharomycotina</taxon>
        <taxon>Pichiomycetes</taxon>
        <taxon>Pichiales</taxon>
        <taxon>Pichiaceae</taxon>
        <taxon>Ambrosiozyma</taxon>
    </lineage>
</organism>
<dbReference type="InterPro" id="IPR022794">
    <property type="entry name" value="Bul1_C"/>
</dbReference>
<evidence type="ECO:0000313" key="3">
    <source>
        <dbReference type="Proteomes" id="UP001165063"/>
    </source>
</evidence>
<keyword evidence="3" id="KW-1185">Reference proteome</keyword>
<proteinExistence type="predicted"/>
<dbReference type="Proteomes" id="UP001165063">
    <property type="component" value="Unassembled WGS sequence"/>
</dbReference>
<reference evidence="2" key="1">
    <citation type="submission" date="2023-04" db="EMBL/GenBank/DDBJ databases">
        <title>Ambrosiozyma monospora NBRC 1965.</title>
        <authorList>
            <person name="Ichikawa N."/>
            <person name="Sato H."/>
            <person name="Tonouchi N."/>
        </authorList>
    </citation>
    <scope>NUCLEOTIDE SEQUENCE</scope>
    <source>
        <strain evidence="2">NBRC 1965</strain>
    </source>
</reference>
<dbReference type="EMBL" id="BSXU01010985">
    <property type="protein sequence ID" value="GME73625.1"/>
    <property type="molecule type" value="Genomic_DNA"/>
</dbReference>
<evidence type="ECO:0000313" key="2">
    <source>
        <dbReference type="EMBL" id="GME73625.1"/>
    </source>
</evidence>
<gene>
    <name evidence="2" type="ORF">Amon01_000937700</name>
</gene>
<dbReference type="OrthoDB" id="3997979at2759"/>
<dbReference type="Pfam" id="PF04426">
    <property type="entry name" value="Bul1_C"/>
    <property type="match status" value="1"/>
</dbReference>
<accession>A0A9W6T2T8</accession>